<dbReference type="Gramene" id="Solyc10g017750.2.1">
    <property type="protein sequence ID" value="Solyc10g017750.2.1"/>
    <property type="gene ID" value="Solyc10g017750.2"/>
</dbReference>
<protein>
    <submittedName>
        <fullName evidence="1">Uncharacterized protein</fullName>
    </submittedName>
</protein>
<keyword evidence="2" id="KW-1185">Reference proteome</keyword>
<dbReference type="PANTHER" id="PTHR33499:SF26">
    <property type="entry name" value="DUF4216 DOMAIN-CONTAINING PROTEIN"/>
    <property type="match status" value="1"/>
</dbReference>
<accession>A0A3Q7J829</accession>
<dbReference type="EnsemblPlants" id="Solyc10g017750.2.1">
    <property type="protein sequence ID" value="Solyc10g017750.2.1"/>
    <property type="gene ID" value="Solyc10g017750.2"/>
</dbReference>
<dbReference type="Proteomes" id="UP000004994">
    <property type="component" value="Chromosome 10"/>
</dbReference>
<organism evidence="1">
    <name type="scientific">Solanum lycopersicum</name>
    <name type="common">Tomato</name>
    <name type="synonym">Lycopersicon esculentum</name>
    <dbReference type="NCBI Taxonomy" id="4081"/>
    <lineage>
        <taxon>Eukaryota</taxon>
        <taxon>Viridiplantae</taxon>
        <taxon>Streptophyta</taxon>
        <taxon>Embryophyta</taxon>
        <taxon>Tracheophyta</taxon>
        <taxon>Spermatophyta</taxon>
        <taxon>Magnoliopsida</taxon>
        <taxon>eudicotyledons</taxon>
        <taxon>Gunneridae</taxon>
        <taxon>Pentapetalae</taxon>
        <taxon>asterids</taxon>
        <taxon>lamiids</taxon>
        <taxon>Solanales</taxon>
        <taxon>Solanaceae</taxon>
        <taxon>Solanoideae</taxon>
        <taxon>Solaneae</taxon>
        <taxon>Solanum</taxon>
        <taxon>Solanum subgen. Lycopersicon</taxon>
    </lineage>
</organism>
<evidence type="ECO:0000313" key="1">
    <source>
        <dbReference type="EnsemblPlants" id="Solyc10g017750.2.1"/>
    </source>
</evidence>
<dbReference type="OMA" id="IEMECIT"/>
<sequence length="188" mass="21416">MNKKFLAFEKEHMQTDSVMEPTLSFETSSCANGMDKKVRGSNKCKEIALLDIGQKLKVTFYNNRTVGKNSNLFSRHLGKIVRDHNICLLRISSWEPIKEEKLNHIWTVVKAQIQELVEFEPSLSSREIVEKCFATQTRSHVFGFGSGVKAKDLKGGASSKAELLAELRSTQKKKSVFERTEAIERIFF</sequence>
<reference evidence="1" key="1">
    <citation type="journal article" date="2012" name="Nature">
        <title>The tomato genome sequence provides insights into fleshy fruit evolution.</title>
        <authorList>
            <consortium name="Tomato Genome Consortium"/>
        </authorList>
    </citation>
    <scope>NUCLEOTIDE SEQUENCE [LARGE SCALE GENOMIC DNA]</scope>
    <source>
        <strain evidence="1">cv. Heinz 1706</strain>
    </source>
</reference>
<dbReference type="InParanoid" id="A0A3Q7J829"/>
<dbReference type="PANTHER" id="PTHR33499">
    <property type="entry name" value="OS12G0282400 PROTEIN-RELATED"/>
    <property type="match status" value="1"/>
</dbReference>
<dbReference type="AlphaFoldDB" id="A0A3Q7J829"/>
<proteinExistence type="predicted"/>
<reference evidence="1" key="2">
    <citation type="submission" date="2019-01" db="UniProtKB">
        <authorList>
            <consortium name="EnsemblPlants"/>
        </authorList>
    </citation>
    <scope>IDENTIFICATION</scope>
    <source>
        <strain evidence="1">cv. Heinz 1706</strain>
    </source>
</reference>
<dbReference type="PaxDb" id="4081-Solyc10g017750.1.1"/>
<name>A0A3Q7J829_SOLLC</name>
<evidence type="ECO:0000313" key="2">
    <source>
        <dbReference type="Proteomes" id="UP000004994"/>
    </source>
</evidence>